<proteinExistence type="predicted"/>
<dbReference type="EMBL" id="JABXWD010000138">
    <property type="protein sequence ID" value="MBV6341693.1"/>
    <property type="molecule type" value="Genomic_DNA"/>
</dbReference>
<name>A0ABS6RZX9_9BACT</name>
<evidence type="ECO:0000256" key="1">
    <source>
        <dbReference type="SAM" id="MobiDB-lite"/>
    </source>
</evidence>
<evidence type="ECO:0000313" key="3">
    <source>
        <dbReference type="Proteomes" id="UP001196980"/>
    </source>
</evidence>
<dbReference type="Gene3D" id="1.20.120.20">
    <property type="entry name" value="Apolipoprotein"/>
    <property type="match status" value="1"/>
</dbReference>
<feature type="region of interest" description="Disordered" evidence="1">
    <location>
        <begin position="189"/>
        <end position="217"/>
    </location>
</feature>
<organism evidence="2 3">
    <name type="scientific">Candidatus Magnetobacterium casense</name>
    <dbReference type="NCBI Taxonomy" id="1455061"/>
    <lineage>
        <taxon>Bacteria</taxon>
        <taxon>Pseudomonadati</taxon>
        <taxon>Nitrospirota</taxon>
        <taxon>Thermodesulfovibrionia</taxon>
        <taxon>Thermodesulfovibrionales</taxon>
        <taxon>Candidatus Magnetobacteriaceae</taxon>
        <taxon>Candidatus Magnetobacterium</taxon>
    </lineage>
</organism>
<sequence length="229" mass="25759">MSNRGRYTTSSRSSTHTKSFLELRQRLDSNVLAFVNEAKAATTSVSNSNMEITKQNIETLTKGLQAIKTTLERMSTPIEGATGKLERTLENFSKQIDKIIGELQRDIAKQNENYGQHLDEGKKLREKIETLLPRYTTTTPRNQPIPMTLPNKSRHSTLQREVYHRHPVQKEVKYIADLDLIKYKTHGIFTGSRGQRPPAQLGTGPLAGGSKGGRSRPFLSCIAQNRNVL</sequence>
<comment type="caution">
    <text evidence="2">The sequence shown here is derived from an EMBL/GenBank/DDBJ whole genome shotgun (WGS) entry which is preliminary data.</text>
</comment>
<gene>
    <name evidence="2" type="ORF">HWQ67_08850</name>
</gene>
<keyword evidence="3" id="KW-1185">Reference proteome</keyword>
<dbReference type="Proteomes" id="UP001196980">
    <property type="component" value="Unassembled WGS sequence"/>
</dbReference>
<dbReference type="RefSeq" id="WP_218252322.1">
    <property type="nucleotide sequence ID" value="NZ_JABXWD010000138.1"/>
</dbReference>
<evidence type="ECO:0000313" key="2">
    <source>
        <dbReference type="EMBL" id="MBV6341693.1"/>
    </source>
</evidence>
<protein>
    <submittedName>
        <fullName evidence="2">Uncharacterized protein</fullName>
    </submittedName>
</protein>
<accession>A0ABS6RZX9</accession>
<reference evidence="2 3" key="1">
    <citation type="journal article" date="2020" name="J Geophys Res Biogeosci">
        <title>Magnetotaxis as an Adaptation to Enable Bacterial Shuttling of Microbial Sulfur and Sulfur Cycling Across Aquatic Oxic#Anoxic Interfaces.</title>
        <authorList>
            <person name="Li J."/>
            <person name="Liu P."/>
            <person name="Wang J."/>
            <person name="Roberts A.P."/>
            <person name="Pan Y."/>
        </authorList>
    </citation>
    <scope>NUCLEOTIDE SEQUENCE [LARGE SCALE GENOMIC DNA]</scope>
    <source>
        <strain evidence="2 3">MYR-1_YQ</strain>
    </source>
</reference>